<evidence type="ECO:0000256" key="3">
    <source>
        <dbReference type="ARBA" id="ARBA00010617"/>
    </source>
</evidence>
<dbReference type="Gene3D" id="1.10.630.10">
    <property type="entry name" value="Cytochrome P450"/>
    <property type="match status" value="1"/>
</dbReference>
<reference evidence="11" key="1">
    <citation type="journal article" date="2020" name="Nat. Commun.">
        <title>Large-scale genome sequencing of mycorrhizal fungi provides insights into the early evolution of symbiotic traits.</title>
        <authorList>
            <person name="Miyauchi S."/>
            <person name="Kiss E."/>
            <person name="Kuo A."/>
            <person name="Drula E."/>
            <person name="Kohler A."/>
            <person name="Sanchez-Garcia M."/>
            <person name="Morin E."/>
            <person name="Andreopoulos B."/>
            <person name="Barry K.W."/>
            <person name="Bonito G."/>
            <person name="Buee M."/>
            <person name="Carver A."/>
            <person name="Chen C."/>
            <person name="Cichocki N."/>
            <person name="Clum A."/>
            <person name="Culley D."/>
            <person name="Crous P.W."/>
            <person name="Fauchery L."/>
            <person name="Girlanda M."/>
            <person name="Hayes R.D."/>
            <person name="Keri Z."/>
            <person name="LaButti K."/>
            <person name="Lipzen A."/>
            <person name="Lombard V."/>
            <person name="Magnuson J."/>
            <person name="Maillard F."/>
            <person name="Murat C."/>
            <person name="Nolan M."/>
            <person name="Ohm R.A."/>
            <person name="Pangilinan J."/>
            <person name="Pereira M.F."/>
            <person name="Perotto S."/>
            <person name="Peter M."/>
            <person name="Pfister S."/>
            <person name="Riley R."/>
            <person name="Sitrit Y."/>
            <person name="Stielow J.B."/>
            <person name="Szollosi G."/>
            <person name="Zifcakova L."/>
            <person name="Stursova M."/>
            <person name="Spatafora J.W."/>
            <person name="Tedersoo L."/>
            <person name="Vaario L.M."/>
            <person name="Yamada A."/>
            <person name="Yan M."/>
            <person name="Wang P."/>
            <person name="Xu J."/>
            <person name="Bruns T."/>
            <person name="Baldrian P."/>
            <person name="Vilgalys R."/>
            <person name="Dunand C."/>
            <person name="Henrissat B."/>
            <person name="Grigoriev I.V."/>
            <person name="Hibbett D."/>
            <person name="Nagy L.G."/>
            <person name="Martin F.M."/>
        </authorList>
    </citation>
    <scope>NUCLEOTIDE SEQUENCE</scope>
    <source>
        <strain evidence="11">UH-Tt-Lm1</strain>
    </source>
</reference>
<evidence type="ECO:0000256" key="10">
    <source>
        <dbReference type="RuleBase" id="RU000461"/>
    </source>
</evidence>
<evidence type="ECO:0000256" key="5">
    <source>
        <dbReference type="ARBA" id="ARBA00022723"/>
    </source>
</evidence>
<keyword evidence="5 9" id="KW-0479">Metal-binding</keyword>
<dbReference type="PANTHER" id="PTHR46300">
    <property type="entry name" value="P450, PUTATIVE (EUROFUNG)-RELATED-RELATED"/>
    <property type="match status" value="1"/>
</dbReference>
<dbReference type="GO" id="GO:0005506">
    <property type="term" value="F:iron ion binding"/>
    <property type="evidence" value="ECO:0007669"/>
    <property type="project" value="InterPro"/>
</dbReference>
<evidence type="ECO:0000313" key="12">
    <source>
        <dbReference type="Proteomes" id="UP000736335"/>
    </source>
</evidence>
<comment type="cofactor">
    <cofactor evidence="1 9">
        <name>heme</name>
        <dbReference type="ChEBI" id="CHEBI:30413"/>
    </cofactor>
</comment>
<sequence>MSSVFPPPLLLTAVSAAGIFTWLLIRRSSHLPFPPGPTPDPIIGNLRQMGSGNFGPVFEKWGKEYGPINHASVLGQHLVIINSFDTARELLDYRGSVYSSRPRMVTFSEMMGWESIISQMNSGPRWRKHRRIIQEKFGPRHLSDYAEMQKGVTYDFLAGLGKAPKKLEDHIKSPLRLPRLSSSLKSAAAMILGVTYGYAIQSIDDPFIHLADEAAVESLRYGTPGATLCDVLPMLKYWPTWMPFSFYQRHAAYTKTLVEKLFSWPLDWVQQRIVPSSPLRAHFLQDSFVPQADKTANQSLAHGLLTAVQEGRKVLGETLDYEDVKHICGALYGGGSDTSTSVLQSFFLAMTIYPDIYKKARGSIDTVVGTDRLVDISDRDALPYITCVLKEVLRWGVPTPLGVPHRLTQDDLYAGYFLPKNSTVIYNVWGLTRNEDVYPNPEVFDPDRFMNPSKPEVLQHVDSVWGFGRRVCPGKIFAESNLWLVIANTIAVMDVRKATDENGNSITPAAEFDTGAIRHAKPFNCSVTYRSERARQLVADAVAALA</sequence>
<comment type="caution">
    <text evidence="11">The sequence shown here is derived from an EMBL/GenBank/DDBJ whole genome shotgun (WGS) entry which is preliminary data.</text>
</comment>
<evidence type="ECO:0000256" key="9">
    <source>
        <dbReference type="PIRSR" id="PIRSR602401-1"/>
    </source>
</evidence>
<comment type="similarity">
    <text evidence="3 10">Belongs to the cytochrome P450 family.</text>
</comment>
<dbReference type="EMBL" id="WIUZ02000026">
    <property type="protein sequence ID" value="KAF9777905.1"/>
    <property type="molecule type" value="Genomic_DNA"/>
</dbReference>
<dbReference type="PANTHER" id="PTHR46300:SF7">
    <property type="entry name" value="P450, PUTATIVE (EUROFUNG)-RELATED"/>
    <property type="match status" value="1"/>
</dbReference>
<dbReference type="GO" id="GO:0016705">
    <property type="term" value="F:oxidoreductase activity, acting on paired donors, with incorporation or reduction of molecular oxygen"/>
    <property type="evidence" value="ECO:0007669"/>
    <property type="project" value="InterPro"/>
</dbReference>
<dbReference type="GO" id="GO:0020037">
    <property type="term" value="F:heme binding"/>
    <property type="evidence" value="ECO:0007669"/>
    <property type="project" value="InterPro"/>
</dbReference>
<dbReference type="GO" id="GO:0004497">
    <property type="term" value="F:monooxygenase activity"/>
    <property type="evidence" value="ECO:0007669"/>
    <property type="project" value="UniProtKB-KW"/>
</dbReference>
<keyword evidence="12" id="KW-1185">Reference proteome</keyword>
<proteinExistence type="inferred from homology"/>
<accession>A0A9P6L117</accession>
<dbReference type="Proteomes" id="UP000736335">
    <property type="component" value="Unassembled WGS sequence"/>
</dbReference>
<organism evidence="11 12">
    <name type="scientific">Thelephora terrestris</name>
    <dbReference type="NCBI Taxonomy" id="56493"/>
    <lineage>
        <taxon>Eukaryota</taxon>
        <taxon>Fungi</taxon>
        <taxon>Dikarya</taxon>
        <taxon>Basidiomycota</taxon>
        <taxon>Agaricomycotina</taxon>
        <taxon>Agaricomycetes</taxon>
        <taxon>Thelephorales</taxon>
        <taxon>Thelephoraceae</taxon>
        <taxon>Thelephora</taxon>
    </lineage>
</organism>
<keyword evidence="6 10" id="KW-0560">Oxidoreductase</keyword>
<evidence type="ECO:0000256" key="6">
    <source>
        <dbReference type="ARBA" id="ARBA00023002"/>
    </source>
</evidence>
<dbReference type="PROSITE" id="PS00086">
    <property type="entry name" value="CYTOCHROME_P450"/>
    <property type="match status" value="1"/>
</dbReference>
<dbReference type="InterPro" id="IPR036396">
    <property type="entry name" value="Cyt_P450_sf"/>
</dbReference>
<evidence type="ECO:0000256" key="1">
    <source>
        <dbReference type="ARBA" id="ARBA00001971"/>
    </source>
</evidence>
<dbReference type="InterPro" id="IPR001128">
    <property type="entry name" value="Cyt_P450"/>
</dbReference>
<dbReference type="AlphaFoldDB" id="A0A9P6L117"/>
<name>A0A9P6L117_9AGAM</name>
<protein>
    <submittedName>
        <fullName evidence="11">Cytochrome P450</fullName>
    </submittedName>
</protein>
<dbReference type="PRINTS" id="PR00463">
    <property type="entry name" value="EP450I"/>
</dbReference>
<dbReference type="InterPro" id="IPR017972">
    <property type="entry name" value="Cyt_P450_CS"/>
</dbReference>
<feature type="binding site" description="axial binding residue" evidence="9">
    <location>
        <position position="472"/>
    </location>
    <ligand>
        <name>heme</name>
        <dbReference type="ChEBI" id="CHEBI:30413"/>
    </ligand>
    <ligandPart>
        <name>Fe</name>
        <dbReference type="ChEBI" id="CHEBI:18248"/>
    </ligandPart>
</feature>
<reference evidence="11" key="2">
    <citation type="submission" date="2020-11" db="EMBL/GenBank/DDBJ databases">
        <authorList>
            <consortium name="DOE Joint Genome Institute"/>
            <person name="Kuo A."/>
            <person name="Miyauchi S."/>
            <person name="Kiss E."/>
            <person name="Drula E."/>
            <person name="Kohler A."/>
            <person name="Sanchez-Garcia M."/>
            <person name="Andreopoulos B."/>
            <person name="Barry K.W."/>
            <person name="Bonito G."/>
            <person name="Buee M."/>
            <person name="Carver A."/>
            <person name="Chen C."/>
            <person name="Cichocki N."/>
            <person name="Clum A."/>
            <person name="Culley D."/>
            <person name="Crous P.W."/>
            <person name="Fauchery L."/>
            <person name="Girlanda M."/>
            <person name="Hayes R."/>
            <person name="Keri Z."/>
            <person name="Labutti K."/>
            <person name="Lipzen A."/>
            <person name="Lombard V."/>
            <person name="Magnuson J."/>
            <person name="Maillard F."/>
            <person name="Morin E."/>
            <person name="Murat C."/>
            <person name="Nolan M."/>
            <person name="Ohm R."/>
            <person name="Pangilinan J."/>
            <person name="Pereira M."/>
            <person name="Perotto S."/>
            <person name="Peter M."/>
            <person name="Riley R."/>
            <person name="Sitrit Y."/>
            <person name="Stielow B."/>
            <person name="Szollosi G."/>
            <person name="Zifcakova L."/>
            <person name="Stursova M."/>
            <person name="Spatafora J.W."/>
            <person name="Tedersoo L."/>
            <person name="Vaario L.-M."/>
            <person name="Yamada A."/>
            <person name="Yan M."/>
            <person name="Wang P."/>
            <person name="Xu J."/>
            <person name="Bruns T."/>
            <person name="Baldrian P."/>
            <person name="Vilgalys R."/>
            <person name="Henrissat B."/>
            <person name="Grigoriev I.V."/>
            <person name="Hibbett D."/>
            <person name="Nagy L.G."/>
            <person name="Martin F.M."/>
        </authorList>
    </citation>
    <scope>NUCLEOTIDE SEQUENCE</scope>
    <source>
        <strain evidence="11">UH-Tt-Lm1</strain>
    </source>
</reference>
<keyword evidence="4 9" id="KW-0349">Heme</keyword>
<evidence type="ECO:0000313" key="11">
    <source>
        <dbReference type="EMBL" id="KAF9777905.1"/>
    </source>
</evidence>
<evidence type="ECO:0000256" key="4">
    <source>
        <dbReference type="ARBA" id="ARBA00022617"/>
    </source>
</evidence>
<comment type="pathway">
    <text evidence="2">Secondary metabolite biosynthesis.</text>
</comment>
<keyword evidence="7 9" id="KW-0408">Iron</keyword>
<dbReference type="InterPro" id="IPR050364">
    <property type="entry name" value="Cytochrome_P450_fung"/>
</dbReference>
<gene>
    <name evidence="11" type="ORF">BJ322DRAFT_1025474</name>
</gene>
<dbReference type="CDD" id="cd11065">
    <property type="entry name" value="CYP64-like"/>
    <property type="match status" value="1"/>
</dbReference>
<dbReference type="SUPFAM" id="SSF48264">
    <property type="entry name" value="Cytochrome P450"/>
    <property type="match status" value="1"/>
</dbReference>
<evidence type="ECO:0000256" key="2">
    <source>
        <dbReference type="ARBA" id="ARBA00005179"/>
    </source>
</evidence>
<dbReference type="InterPro" id="IPR002401">
    <property type="entry name" value="Cyt_P450_E_grp-I"/>
</dbReference>
<evidence type="ECO:0000256" key="7">
    <source>
        <dbReference type="ARBA" id="ARBA00023004"/>
    </source>
</evidence>
<dbReference type="OrthoDB" id="2789670at2759"/>
<dbReference type="Pfam" id="PF00067">
    <property type="entry name" value="p450"/>
    <property type="match status" value="1"/>
</dbReference>
<evidence type="ECO:0000256" key="8">
    <source>
        <dbReference type="ARBA" id="ARBA00023033"/>
    </source>
</evidence>
<keyword evidence="8 10" id="KW-0503">Monooxygenase</keyword>